<keyword evidence="10" id="KW-0175">Coiled coil</keyword>
<dbReference type="Proteomes" id="UP001169027">
    <property type="component" value="Unassembled WGS sequence"/>
</dbReference>
<evidence type="ECO:0000259" key="12">
    <source>
        <dbReference type="PROSITE" id="PS50110"/>
    </source>
</evidence>
<gene>
    <name evidence="13" type="ORF">Q2T77_10820</name>
</gene>
<dbReference type="SUPFAM" id="SSF52172">
    <property type="entry name" value="CheY-like"/>
    <property type="match status" value="1"/>
</dbReference>
<dbReference type="Pfam" id="PF02518">
    <property type="entry name" value="HATPase_c"/>
    <property type="match status" value="1"/>
</dbReference>
<evidence type="ECO:0000256" key="9">
    <source>
        <dbReference type="PROSITE-ProRule" id="PRU00169"/>
    </source>
</evidence>
<dbReference type="Gene3D" id="3.40.50.2300">
    <property type="match status" value="1"/>
</dbReference>
<dbReference type="InterPro" id="IPR036890">
    <property type="entry name" value="HATPase_C_sf"/>
</dbReference>
<comment type="catalytic activity">
    <reaction evidence="1">
        <text>ATP + protein L-histidine = ADP + protein N-phospho-L-histidine.</text>
        <dbReference type="EC" id="2.7.13.3"/>
    </reaction>
</comment>
<dbReference type="CDD" id="cd00156">
    <property type="entry name" value="REC"/>
    <property type="match status" value="1"/>
</dbReference>
<dbReference type="SMART" id="SM00388">
    <property type="entry name" value="HisKA"/>
    <property type="match status" value="1"/>
</dbReference>
<dbReference type="PRINTS" id="PR00344">
    <property type="entry name" value="BCTRLSENSOR"/>
</dbReference>
<keyword evidence="6" id="KW-0418">Kinase</keyword>
<feature type="domain" description="Response regulatory" evidence="12">
    <location>
        <begin position="472"/>
        <end position="584"/>
    </location>
</feature>
<accession>A0ABT8S1H3</accession>
<dbReference type="PANTHER" id="PTHR43065:SF46">
    <property type="entry name" value="C4-DICARBOXYLATE TRANSPORT SENSOR PROTEIN DCTB"/>
    <property type="match status" value="1"/>
</dbReference>
<dbReference type="EMBL" id="JAUKVY010000006">
    <property type="protein sequence ID" value="MDO1532782.1"/>
    <property type="molecule type" value="Genomic_DNA"/>
</dbReference>
<dbReference type="SUPFAM" id="SSF55874">
    <property type="entry name" value="ATPase domain of HSP90 chaperone/DNA topoisomerase II/histidine kinase"/>
    <property type="match status" value="1"/>
</dbReference>
<feature type="modified residue" description="4-aspartylphosphate" evidence="9">
    <location>
        <position position="521"/>
    </location>
</feature>
<evidence type="ECO:0000256" key="2">
    <source>
        <dbReference type="ARBA" id="ARBA00012438"/>
    </source>
</evidence>
<dbReference type="InterPro" id="IPR003594">
    <property type="entry name" value="HATPase_dom"/>
</dbReference>
<evidence type="ECO:0000256" key="4">
    <source>
        <dbReference type="ARBA" id="ARBA00022679"/>
    </source>
</evidence>
<dbReference type="EC" id="2.7.13.3" evidence="2"/>
<dbReference type="Pfam" id="PF00512">
    <property type="entry name" value="HisKA"/>
    <property type="match status" value="1"/>
</dbReference>
<keyword evidence="5" id="KW-0547">Nucleotide-binding</keyword>
<dbReference type="Gene3D" id="1.10.287.130">
    <property type="match status" value="1"/>
</dbReference>
<dbReference type="InterPro" id="IPR004358">
    <property type="entry name" value="Sig_transdc_His_kin-like_C"/>
</dbReference>
<evidence type="ECO:0000313" key="14">
    <source>
        <dbReference type="Proteomes" id="UP001169027"/>
    </source>
</evidence>
<dbReference type="InterPro" id="IPR001789">
    <property type="entry name" value="Sig_transdc_resp-reg_receiver"/>
</dbReference>
<evidence type="ECO:0000256" key="8">
    <source>
        <dbReference type="ARBA" id="ARBA00023012"/>
    </source>
</evidence>
<dbReference type="SMART" id="SM00448">
    <property type="entry name" value="REC"/>
    <property type="match status" value="1"/>
</dbReference>
<evidence type="ECO:0000256" key="3">
    <source>
        <dbReference type="ARBA" id="ARBA00022553"/>
    </source>
</evidence>
<evidence type="ECO:0000256" key="10">
    <source>
        <dbReference type="SAM" id="Coils"/>
    </source>
</evidence>
<keyword evidence="4" id="KW-0808">Transferase</keyword>
<dbReference type="InterPro" id="IPR005467">
    <property type="entry name" value="His_kinase_dom"/>
</dbReference>
<evidence type="ECO:0000256" key="6">
    <source>
        <dbReference type="ARBA" id="ARBA00022777"/>
    </source>
</evidence>
<dbReference type="RefSeq" id="WP_301807973.1">
    <property type="nucleotide sequence ID" value="NZ_JAUJZH010000006.1"/>
</dbReference>
<dbReference type="CDD" id="cd00082">
    <property type="entry name" value="HisKA"/>
    <property type="match status" value="1"/>
</dbReference>
<dbReference type="InterPro" id="IPR011006">
    <property type="entry name" value="CheY-like_superfamily"/>
</dbReference>
<keyword evidence="8" id="KW-0902">Two-component regulatory system</keyword>
<comment type="caution">
    <text evidence="13">The sequence shown here is derived from an EMBL/GenBank/DDBJ whole genome shotgun (WGS) entry which is preliminary data.</text>
</comment>
<dbReference type="PANTHER" id="PTHR43065">
    <property type="entry name" value="SENSOR HISTIDINE KINASE"/>
    <property type="match status" value="1"/>
</dbReference>
<feature type="coiled-coil region" evidence="10">
    <location>
        <begin position="161"/>
        <end position="195"/>
    </location>
</feature>
<dbReference type="Gene3D" id="3.30.565.10">
    <property type="entry name" value="Histidine kinase-like ATPase, C-terminal domain"/>
    <property type="match status" value="1"/>
</dbReference>
<organism evidence="13 14">
    <name type="scientific">Variovorax ginsengisoli</name>
    <dbReference type="NCBI Taxonomy" id="363844"/>
    <lineage>
        <taxon>Bacteria</taxon>
        <taxon>Pseudomonadati</taxon>
        <taxon>Pseudomonadota</taxon>
        <taxon>Betaproteobacteria</taxon>
        <taxon>Burkholderiales</taxon>
        <taxon>Comamonadaceae</taxon>
        <taxon>Variovorax</taxon>
    </lineage>
</organism>
<evidence type="ECO:0000256" key="7">
    <source>
        <dbReference type="ARBA" id="ARBA00022840"/>
    </source>
</evidence>
<evidence type="ECO:0000313" key="13">
    <source>
        <dbReference type="EMBL" id="MDO1532782.1"/>
    </source>
</evidence>
<dbReference type="PROSITE" id="PS50110">
    <property type="entry name" value="RESPONSE_REGULATORY"/>
    <property type="match status" value="1"/>
</dbReference>
<dbReference type="PROSITE" id="PS50109">
    <property type="entry name" value="HIS_KIN"/>
    <property type="match status" value="1"/>
</dbReference>
<keyword evidence="14" id="KW-1185">Reference proteome</keyword>
<dbReference type="Pfam" id="PF00072">
    <property type="entry name" value="Response_reg"/>
    <property type="match status" value="1"/>
</dbReference>
<proteinExistence type="predicted"/>
<keyword evidence="3 9" id="KW-0597">Phosphoprotein</keyword>
<evidence type="ECO:0000259" key="11">
    <source>
        <dbReference type="PROSITE" id="PS50109"/>
    </source>
</evidence>
<sequence length="591" mass="64619">MSWLVFRAIAERPRCSAARNRRDGVENRILVLAPFGRDARVITEVLAARRVVAHICESGDALIREMCQDSAATILTEEALTNGIVDALREMLASQPPWSDYPFVVLAARQTLHRTDRARSALQELSNLVLLERPVNPDTLASAAESALRARQRQYLTRKHLAELEASKLSVEQLNDKLETRIAERTADLASANDRLMREILERERVESSRVQNQKMEALGRLTGGIAHDFNNLLHAVNLNLQLIERLTIKDDRVRHYAHRAKEAVDRGSRLTGQLLSFARTQSLVPKLHDVNDLIRNMAELISISVGAHVKLSLSLCPEPAYVVVDAAQMEMAVLNLSVNSRDAMPLGGMLEIHTQMAAAVDPDASPGGAVATAYPLGTVSVAVRDTGEGIPDNLLGKVFDPFFTTKQHAGTGLGLSQVYGFTRQSGGNVEVQSEVGAGTTIKLCFPLAPAPKEAAEATLRGQNAALALQAEILVVEDDPAVRRSMVECLQVLGFHVRQAADGAAGLTELKKARPDLLLVDYLMPRMNGAELIAHAREMYVDLPILMATGYADMNAVERLIGPHSVLAKPFDLDTMGKAVSMELRRRQPPP</sequence>
<keyword evidence="7" id="KW-0067">ATP-binding</keyword>
<name>A0ABT8S1H3_9BURK</name>
<dbReference type="SUPFAM" id="SSF47384">
    <property type="entry name" value="Homodimeric domain of signal transducing histidine kinase"/>
    <property type="match status" value="1"/>
</dbReference>
<feature type="domain" description="Histidine kinase" evidence="11">
    <location>
        <begin position="225"/>
        <end position="450"/>
    </location>
</feature>
<evidence type="ECO:0000256" key="1">
    <source>
        <dbReference type="ARBA" id="ARBA00000085"/>
    </source>
</evidence>
<protein>
    <recommendedName>
        <fullName evidence="2">histidine kinase</fullName>
        <ecNumber evidence="2">2.7.13.3</ecNumber>
    </recommendedName>
</protein>
<dbReference type="SMART" id="SM00387">
    <property type="entry name" value="HATPase_c"/>
    <property type="match status" value="1"/>
</dbReference>
<evidence type="ECO:0000256" key="5">
    <source>
        <dbReference type="ARBA" id="ARBA00022741"/>
    </source>
</evidence>
<dbReference type="InterPro" id="IPR036097">
    <property type="entry name" value="HisK_dim/P_sf"/>
</dbReference>
<dbReference type="InterPro" id="IPR003661">
    <property type="entry name" value="HisK_dim/P_dom"/>
</dbReference>
<reference evidence="13" key="1">
    <citation type="submission" date="2023-06" db="EMBL/GenBank/DDBJ databases">
        <authorList>
            <person name="Jiang Y."/>
            <person name="Liu Q."/>
        </authorList>
    </citation>
    <scope>NUCLEOTIDE SEQUENCE</scope>
    <source>
        <strain evidence="13">CGMCC 1.12090</strain>
    </source>
</reference>